<evidence type="ECO:0000313" key="2">
    <source>
        <dbReference type="EMBL" id="RCJ40863.1"/>
    </source>
</evidence>
<feature type="domain" description="DUF4935" evidence="1">
    <location>
        <begin position="8"/>
        <end position="196"/>
    </location>
</feature>
<comment type="caution">
    <text evidence="2">The sequence shown here is derived from an EMBL/GenBank/DDBJ whole genome shotgun (WGS) entry which is preliminary data.</text>
</comment>
<evidence type="ECO:0000259" key="1">
    <source>
        <dbReference type="Pfam" id="PF16289"/>
    </source>
</evidence>
<gene>
    <name evidence="2" type="ORF">A6770_37190</name>
</gene>
<accession>A0A367RYR2</accession>
<reference evidence="2" key="1">
    <citation type="submission" date="2016-04" db="EMBL/GenBank/DDBJ databases">
        <authorList>
            <person name="Tabuchi Yagui T.R."/>
        </authorList>
    </citation>
    <scope>NUCLEOTIDE SEQUENCE [LARGE SCALE GENOMIC DNA]</scope>
    <source>
        <strain evidence="2">NIES-26</strain>
    </source>
</reference>
<proteinExistence type="predicted"/>
<dbReference type="Pfam" id="PF16289">
    <property type="entry name" value="PIN_12"/>
    <property type="match status" value="1"/>
</dbReference>
<evidence type="ECO:0000313" key="3">
    <source>
        <dbReference type="Proteomes" id="UP000252107"/>
    </source>
</evidence>
<dbReference type="AlphaFoldDB" id="A0A367RYR2"/>
<dbReference type="Proteomes" id="UP000252107">
    <property type="component" value="Unassembled WGS sequence"/>
</dbReference>
<organism evidence="2 3">
    <name type="scientific">Nostoc minutum NIES-26</name>
    <dbReference type="NCBI Taxonomy" id="1844469"/>
    <lineage>
        <taxon>Bacteria</taxon>
        <taxon>Bacillati</taxon>
        <taxon>Cyanobacteriota</taxon>
        <taxon>Cyanophyceae</taxon>
        <taxon>Nostocales</taxon>
        <taxon>Nostocaceae</taxon>
        <taxon>Nostoc</taxon>
    </lineage>
</organism>
<name>A0A367RYR2_9NOSO</name>
<protein>
    <recommendedName>
        <fullName evidence="1">DUF4935 domain-containing protein</fullName>
    </recommendedName>
</protein>
<dbReference type="InterPro" id="IPR032557">
    <property type="entry name" value="DUF4935"/>
</dbReference>
<keyword evidence="3" id="KW-1185">Reference proteome</keyword>
<sequence>MNFLDALIFIDTNIFLDFYRIRNDVSVSYLESIDKHHDRIITGSQIEMEYKKNRQKVILDSIDSIKTPNWNALTPPAILTDAQPVKVIQKKKEEINQQQKILKQRIIDILKNPASNDIVYKTLQRLFKNDSPYNLNRENKRRFTIRNLARKRFVLGYPPRKKDDNSIGDAVNWEWIIQCAIDSGKHIILVTRDTDYGLKYSNELFLNDWLLQEFKQRVSTRRKIILTDRLSVAFKMISLAVTKEMEEEEEKLIVSDQEENVL</sequence>
<dbReference type="EMBL" id="LXQD01000039">
    <property type="protein sequence ID" value="RCJ40863.1"/>
    <property type="molecule type" value="Genomic_DNA"/>
</dbReference>